<sequence length="490" mass="55523">MKKVVIIGGGLGGLAAAISLAAKGYNVQIVEKNNHIGGKLMPYKLGSHQFDFGPNTITMPQIFKRVFELAGEKSENYLTFQKLPIHTRNVLSNGQILDFTNDHTHMKKQLAQVDEYGDKHFHSFVDEITRLYTLSEKHFFYKTFQSWTDYVSPTLASALLRVRPFESLHHFFSRYFRKREVIETFARYATYIGSSPYKSPATFSMIAYLELVQGVYFIKGGNVRLAESYEQLAKKLGVEITLNTTVTKLNVDHKKVTSILLANGETISADEVIMNADLLKAYPELVEKQYRPHFSDVKRNRYEPSISAFVILAGLSIRNPQLLHHNVFFSKQYKEEFQEMFQEQKYSKNPTVYISNSSITDPEQSPEGDNLFILVNAPALGRNGEAEMNPHEYKEHIYSLLESKGLSIRKHLVQERVITPQDISTKFGAYRGTLYGLSSHKRKDAFLRPSNFSKDIRNLSFVGGSTHPGGGSPMVVISGLNVAEVLAKRL</sequence>
<comment type="similarity">
    <text evidence="5">Belongs to the carotenoid/retinoid oxidoreductase family. CrtP subfamily.</text>
</comment>
<keyword evidence="2 10" id="KW-0125">Carotenoid biosynthesis</keyword>
<evidence type="ECO:0000256" key="1">
    <source>
        <dbReference type="ARBA" id="ARBA00001974"/>
    </source>
</evidence>
<evidence type="ECO:0000256" key="5">
    <source>
        <dbReference type="ARBA" id="ARBA00038194"/>
    </source>
</evidence>
<dbReference type="InterPro" id="IPR014105">
    <property type="entry name" value="Carotenoid/retinoid_OxRdtase"/>
</dbReference>
<evidence type="ECO:0000259" key="11">
    <source>
        <dbReference type="Pfam" id="PF01593"/>
    </source>
</evidence>
<comment type="catalytic activity">
    <reaction evidence="9">
        <text>all-trans-4,4'-diaponeurosporene + 2 AH2 + 2 O2 = 4,4'-diaponeurosporenal + 2 A + 3 H2O</text>
        <dbReference type="Rhea" id="RHEA:56104"/>
        <dbReference type="ChEBI" id="CHEBI:13193"/>
        <dbReference type="ChEBI" id="CHEBI:15377"/>
        <dbReference type="ChEBI" id="CHEBI:15379"/>
        <dbReference type="ChEBI" id="CHEBI:17499"/>
        <dbReference type="ChEBI" id="CHEBI:62743"/>
        <dbReference type="ChEBI" id="CHEBI:79065"/>
    </reaction>
</comment>
<comment type="pathway">
    <text evidence="4">Carotenoid biosynthesis; staphyloxanthin biosynthesis; staphyloxanthin from farnesyl diphosphate: step 3/5.</text>
</comment>
<feature type="domain" description="Amine oxidase" evidence="11">
    <location>
        <begin position="11"/>
        <end position="486"/>
    </location>
</feature>
<comment type="cofactor">
    <cofactor evidence="1">
        <name>FAD</name>
        <dbReference type="ChEBI" id="CHEBI:57692"/>
    </cofactor>
</comment>
<reference evidence="13" key="1">
    <citation type="journal article" date="2019" name="Int. J. Syst. Evol. Microbiol.">
        <title>The Global Catalogue of Microorganisms (GCM) 10K type strain sequencing project: providing services to taxonomists for standard genome sequencing and annotation.</title>
        <authorList>
            <consortium name="The Broad Institute Genomics Platform"/>
            <consortium name="The Broad Institute Genome Sequencing Center for Infectious Disease"/>
            <person name="Wu L."/>
            <person name="Ma J."/>
        </authorList>
    </citation>
    <scope>NUCLEOTIDE SEQUENCE [LARGE SCALE GENOMIC DNA]</scope>
    <source>
        <strain evidence="13">CGMCC 1.15474</strain>
    </source>
</reference>
<evidence type="ECO:0000256" key="4">
    <source>
        <dbReference type="ARBA" id="ARBA00037901"/>
    </source>
</evidence>
<comment type="caution">
    <text evidence="12">The sequence shown here is derived from an EMBL/GenBank/DDBJ whole genome shotgun (WGS) entry which is preliminary data.</text>
</comment>
<evidence type="ECO:0000256" key="6">
    <source>
        <dbReference type="ARBA" id="ARBA00039159"/>
    </source>
</evidence>
<dbReference type="PANTHER" id="PTHR43734:SF7">
    <property type="entry name" value="4,4'-DIAPONEUROSPORENE OXYGENASE"/>
    <property type="match status" value="1"/>
</dbReference>
<keyword evidence="3 10" id="KW-0560">Oxidoreductase</keyword>
<dbReference type="InterPro" id="IPR002937">
    <property type="entry name" value="Amino_oxidase"/>
</dbReference>
<gene>
    <name evidence="12" type="ORF">ACFSKK_21800</name>
</gene>
<dbReference type="RefSeq" id="WP_247339946.1">
    <property type="nucleotide sequence ID" value="NZ_CP095550.1"/>
</dbReference>
<evidence type="ECO:0000313" key="13">
    <source>
        <dbReference type="Proteomes" id="UP001597318"/>
    </source>
</evidence>
<name>A0ABW5C315_9BACI</name>
<organism evidence="12 13">
    <name type="scientific">Metabacillus endolithicus</name>
    <dbReference type="NCBI Taxonomy" id="1535204"/>
    <lineage>
        <taxon>Bacteria</taxon>
        <taxon>Bacillati</taxon>
        <taxon>Bacillota</taxon>
        <taxon>Bacilli</taxon>
        <taxon>Bacillales</taxon>
        <taxon>Bacillaceae</taxon>
        <taxon>Metabacillus</taxon>
    </lineage>
</organism>
<evidence type="ECO:0000313" key="12">
    <source>
        <dbReference type="EMBL" id="MFD2216314.1"/>
    </source>
</evidence>
<accession>A0ABW5C315</accession>
<dbReference type="Gene3D" id="3.50.50.60">
    <property type="entry name" value="FAD/NAD(P)-binding domain"/>
    <property type="match status" value="2"/>
</dbReference>
<dbReference type="Proteomes" id="UP001597318">
    <property type="component" value="Unassembled WGS sequence"/>
</dbReference>
<dbReference type="PANTHER" id="PTHR43734">
    <property type="entry name" value="PHYTOENE DESATURASE"/>
    <property type="match status" value="1"/>
</dbReference>
<evidence type="ECO:0000256" key="7">
    <source>
        <dbReference type="ARBA" id="ARBA00041900"/>
    </source>
</evidence>
<evidence type="ECO:0000256" key="2">
    <source>
        <dbReference type="ARBA" id="ARBA00022746"/>
    </source>
</evidence>
<evidence type="ECO:0000256" key="8">
    <source>
        <dbReference type="ARBA" id="ARBA00042619"/>
    </source>
</evidence>
<dbReference type="EMBL" id="JBHUIK010000006">
    <property type="protein sequence ID" value="MFD2216314.1"/>
    <property type="molecule type" value="Genomic_DNA"/>
</dbReference>
<evidence type="ECO:0000256" key="3">
    <source>
        <dbReference type="ARBA" id="ARBA00023002"/>
    </source>
</evidence>
<protein>
    <recommendedName>
        <fullName evidence="6">4,4'-diaponeurosporene oxygenase</fullName>
    </recommendedName>
    <alternativeName>
        <fullName evidence="7">4,4'-diaponeurosporene oxidase</fullName>
    </alternativeName>
    <alternativeName>
        <fullName evidence="8">Carotenoid oxidase</fullName>
    </alternativeName>
</protein>
<proteinExistence type="inferred from homology"/>
<dbReference type="SUPFAM" id="SSF51905">
    <property type="entry name" value="FAD/NAD(P)-binding domain"/>
    <property type="match status" value="1"/>
</dbReference>
<evidence type="ECO:0000256" key="10">
    <source>
        <dbReference type="RuleBase" id="RU362075"/>
    </source>
</evidence>
<evidence type="ECO:0000256" key="9">
    <source>
        <dbReference type="ARBA" id="ARBA00048532"/>
    </source>
</evidence>
<dbReference type="NCBIfam" id="TIGR02734">
    <property type="entry name" value="crtI_fam"/>
    <property type="match status" value="1"/>
</dbReference>
<keyword evidence="13" id="KW-1185">Reference proteome</keyword>
<dbReference type="InterPro" id="IPR036188">
    <property type="entry name" value="FAD/NAD-bd_sf"/>
</dbReference>
<dbReference type="Pfam" id="PF01593">
    <property type="entry name" value="Amino_oxidase"/>
    <property type="match status" value="1"/>
</dbReference>